<evidence type="ECO:0000256" key="1">
    <source>
        <dbReference type="SAM" id="Phobius"/>
    </source>
</evidence>
<organism evidence="2 3">
    <name type="scientific">Vitis vinifera</name>
    <name type="common">Grape</name>
    <dbReference type="NCBI Taxonomy" id="29760"/>
    <lineage>
        <taxon>Eukaryota</taxon>
        <taxon>Viridiplantae</taxon>
        <taxon>Streptophyta</taxon>
        <taxon>Embryophyta</taxon>
        <taxon>Tracheophyta</taxon>
        <taxon>Spermatophyta</taxon>
        <taxon>Magnoliopsida</taxon>
        <taxon>eudicotyledons</taxon>
        <taxon>Gunneridae</taxon>
        <taxon>Pentapetalae</taxon>
        <taxon>rosids</taxon>
        <taxon>Vitales</taxon>
        <taxon>Vitaceae</taxon>
        <taxon>Viteae</taxon>
        <taxon>Vitis</taxon>
    </lineage>
</organism>
<feature type="transmembrane region" description="Helical" evidence="1">
    <location>
        <begin position="12"/>
        <end position="29"/>
    </location>
</feature>
<gene>
    <name evidence="2" type="ORF">VitviT2T_028135</name>
</gene>
<accession>A0ABY9DS97</accession>
<name>A0ABY9DS97_VITVI</name>
<proteinExistence type="predicted"/>
<dbReference type="Proteomes" id="UP001227230">
    <property type="component" value="Chromosome 18"/>
</dbReference>
<keyword evidence="3" id="KW-1185">Reference proteome</keyword>
<evidence type="ECO:0000313" key="3">
    <source>
        <dbReference type="Proteomes" id="UP001227230"/>
    </source>
</evidence>
<keyword evidence="1" id="KW-0812">Transmembrane</keyword>
<protein>
    <recommendedName>
        <fullName evidence="4">Secreted protein</fullName>
    </recommendedName>
</protein>
<dbReference type="EMBL" id="CP126665">
    <property type="protein sequence ID" value="WKA10570.1"/>
    <property type="molecule type" value="Genomic_DNA"/>
</dbReference>
<evidence type="ECO:0008006" key="4">
    <source>
        <dbReference type="Google" id="ProtNLM"/>
    </source>
</evidence>
<reference evidence="2 3" key="1">
    <citation type="journal article" date="2023" name="Hortic Res">
        <title>The complete reference genome for grapevine (Vitis vinifera L.) genetics and breeding.</title>
        <authorList>
            <person name="Shi X."/>
            <person name="Cao S."/>
            <person name="Wang X."/>
            <person name="Huang S."/>
            <person name="Wang Y."/>
            <person name="Liu Z."/>
            <person name="Liu W."/>
            <person name="Leng X."/>
            <person name="Peng Y."/>
            <person name="Wang N."/>
            <person name="Wang Y."/>
            <person name="Ma Z."/>
            <person name="Xu X."/>
            <person name="Zhang F."/>
            <person name="Xue H."/>
            <person name="Zhong H."/>
            <person name="Wang Y."/>
            <person name="Zhang K."/>
            <person name="Velt A."/>
            <person name="Avia K."/>
            <person name="Holtgrawe D."/>
            <person name="Grimplet J."/>
            <person name="Matus J.T."/>
            <person name="Ware D."/>
            <person name="Wu X."/>
            <person name="Wang H."/>
            <person name="Liu C."/>
            <person name="Fang Y."/>
            <person name="Rustenholz C."/>
            <person name="Cheng Z."/>
            <person name="Xiao H."/>
            <person name="Zhou Y."/>
        </authorList>
    </citation>
    <scope>NUCLEOTIDE SEQUENCE [LARGE SCALE GENOMIC DNA]</scope>
    <source>
        <strain evidence="3">cv. Pinot noir / PN40024</strain>
        <tissue evidence="2">Leaf</tissue>
    </source>
</reference>
<sequence>MLLNLMNDSSMLVLLSMYVGHLCVVVSVLNKCTMVQNSVAEMVMEAFNVEGVAGGIGGVVGGSVEVASSIGGAVAGGTDYVGSSSYCVCSACGGTGGAGLGRALRGAEYPANCVHLSRVNHSRQW</sequence>
<evidence type="ECO:0000313" key="2">
    <source>
        <dbReference type="EMBL" id="WKA10570.1"/>
    </source>
</evidence>
<keyword evidence="1" id="KW-1133">Transmembrane helix</keyword>
<keyword evidence="1" id="KW-0472">Membrane</keyword>